<dbReference type="EMBL" id="BART01020438">
    <property type="protein sequence ID" value="GAH03874.1"/>
    <property type="molecule type" value="Genomic_DNA"/>
</dbReference>
<accession>X1DFN9</accession>
<reference evidence="11" key="1">
    <citation type="journal article" date="2014" name="Front. Microbiol.">
        <title>High frequency of phylogenetically diverse reductive dehalogenase-homologous genes in deep subseafloor sedimentary metagenomes.</title>
        <authorList>
            <person name="Kawai M."/>
            <person name="Futagami T."/>
            <person name="Toyoda A."/>
            <person name="Takaki Y."/>
            <person name="Nishi S."/>
            <person name="Hori S."/>
            <person name="Arai W."/>
            <person name="Tsubouchi T."/>
            <person name="Morono Y."/>
            <person name="Uchiyama I."/>
            <person name="Ito T."/>
            <person name="Fujiyama A."/>
            <person name="Inagaki F."/>
            <person name="Takami H."/>
        </authorList>
    </citation>
    <scope>NUCLEOTIDE SEQUENCE</scope>
    <source>
        <strain evidence="11">Expedition CK06-06</strain>
    </source>
</reference>
<evidence type="ECO:0000256" key="6">
    <source>
        <dbReference type="ARBA" id="ARBA00022769"/>
    </source>
</evidence>
<dbReference type="InterPro" id="IPR027417">
    <property type="entry name" value="P-loop_NTPase"/>
</dbReference>
<comment type="subcellular location">
    <subcellularLocation>
        <location evidence="1">Cytoplasm</location>
    </subcellularLocation>
</comment>
<keyword evidence="7" id="KW-0067">ATP-binding</keyword>
<organism evidence="11">
    <name type="scientific">marine sediment metagenome</name>
    <dbReference type="NCBI Taxonomy" id="412755"/>
    <lineage>
        <taxon>unclassified sequences</taxon>
        <taxon>metagenomes</taxon>
        <taxon>ecological metagenomes</taxon>
    </lineage>
</organism>
<keyword evidence="2" id="KW-0963">Cytoplasm</keyword>
<evidence type="ECO:0000256" key="7">
    <source>
        <dbReference type="ARBA" id="ARBA00022840"/>
    </source>
</evidence>
<dbReference type="PANTHER" id="PTHR43152:SF3">
    <property type="entry name" value="UVRABC SYSTEM PROTEIN A"/>
    <property type="match status" value="1"/>
</dbReference>
<sequence>DMGPGAGINGGEIVAQGSPAQLMRQKNKSLTTQYLTGEKEIPMPNLRRKGIGEYLEIKGAQQHNLKNFNVKIPLGKLVCFTGVSGSGKSTLLYDILGKALAKHFFRSQAEPGKHKEIKGIKHLDKVININQSPIGRTPRSNPATYTNVFNLIRKEFNRTPLAKQRKYDASQFSFNVRKGRCEQCAGQGFNKVEMYFLDDVYLTCPKCKGTRYNRETLEVEYINKNIAQVLNMTVDEAREFFLNIPKIRRKLEVLQDVGLGYVELGQPATTLSGGEAQRVKLAKELSRKSYNQ</sequence>
<evidence type="ECO:0000256" key="3">
    <source>
        <dbReference type="ARBA" id="ARBA00022737"/>
    </source>
</evidence>
<dbReference type="GO" id="GO:0006281">
    <property type="term" value="P:DNA repair"/>
    <property type="evidence" value="ECO:0007669"/>
    <property type="project" value="UniProtKB-KW"/>
</dbReference>
<dbReference type="GO" id="GO:0003677">
    <property type="term" value="F:DNA binding"/>
    <property type="evidence" value="ECO:0007669"/>
    <property type="project" value="UniProtKB-KW"/>
</dbReference>
<evidence type="ECO:0000256" key="8">
    <source>
        <dbReference type="ARBA" id="ARBA00022881"/>
    </source>
</evidence>
<keyword evidence="6" id="KW-0228">DNA excision</keyword>
<keyword evidence="9" id="KW-0238">DNA-binding</keyword>
<evidence type="ECO:0000256" key="4">
    <source>
        <dbReference type="ARBA" id="ARBA00022741"/>
    </source>
</evidence>
<evidence type="ECO:0000256" key="9">
    <source>
        <dbReference type="ARBA" id="ARBA00023125"/>
    </source>
</evidence>
<dbReference type="PANTHER" id="PTHR43152">
    <property type="entry name" value="UVRABC SYSTEM PROTEIN A"/>
    <property type="match status" value="1"/>
</dbReference>
<keyword evidence="3" id="KW-0677">Repeat</keyword>
<dbReference type="SUPFAM" id="SSF52540">
    <property type="entry name" value="P-loop containing nucleoside triphosphate hydrolases"/>
    <property type="match status" value="1"/>
</dbReference>
<evidence type="ECO:0000256" key="1">
    <source>
        <dbReference type="ARBA" id="ARBA00004496"/>
    </source>
</evidence>
<name>X1DFN9_9ZZZZ</name>
<evidence type="ECO:0000256" key="5">
    <source>
        <dbReference type="ARBA" id="ARBA00022763"/>
    </source>
</evidence>
<dbReference type="AlphaFoldDB" id="X1DFN9"/>
<dbReference type="GO" id="GO:0005524">
    <property type="term" value="F:ATP binding"/>
    <property type="evidence" value="ECO:0007669"/>
    <property type="project" value="UniProtKB-KW"/>
</dbReference>
<evidence type="ECO:0000256" key="2">
    <source>
        <dbReference type="ARBA" id="ARBA00022490"/>
    </source>
</evidence>
<proteinExistence type="predicted"/>
<dbReference type="Gene3D" id="3.40.50.300">
    <property type="entry name" value="P-loop containing nucleotide triphosphate hydrolases"/>
    <property type="match status" value="2"/>
</dbReference>
<feature type="non-terminal residue" evidence="11">
    <location>
        <position position="1"/>
    </location>
</feature>
<evidence type="ECO:0000256" key="10">
    <source>
        <dbReference type="ARBA" id="ARBA00023204"/>
    </source>
</evidence>
<keyword evidence="8" id="KW-0267">Excision nuclease</keyword>
<dbReference type="GO" id="GO:0004518">
    <property type="term" value="F:nuclease activity"/>
    <property type="evidence" value="ECO:0007669"/>
    <property type="project" value="UniProtKB-KW"/>
</dbReference>
<evidence type="ECO:0000313" key="11">
    <source>
        <dbReference type="EMBL" id="GAH03874.1"/>
    </source>
</evidence>
<comment type="caution">
    <text evidence="11">The sequence shown here is derived from an EMBL/GenBank/DDBJ whole genome shotgun (WGS) entry which is preliminary data.</text>
</comment>
<keyword evidence="5" id="KW-0227">DNA damage</keyword>
<protein>
    <submittedName>
        <fullName evidence="11">Uncharacterized protein</fullName>
    </submittedName>
</protein>
<keyword evidence="10" id="KW-0234">DNA repair</keyword>
<gene>
    <name evidence="11" type="ORF">S01H4_37973</name>
</gene>
<dbReference type="GO" id="GO:0005737">
    <property type="term" value="C:cytoplasm"/>
    <property type="evidence" value="ECO:0007669"/>
    <property type="project" value="UniProtKB-SubCell"/>
</dbReference>
<keyword evidence="4" id="KW-0547">Nucleotide-binding</keyword>
<feature type="non-terminal residue" evidence="11">
    <location>
        <position position="292"/>
    </location>
</feature>
<dbReference type="Gene3D" id="1.20.1580.10">
    <property type="entry name" value="ABC transporter ATPase like domain"/>
    <property type="match status" value="1"/>
</dbReference>